<feature type="region of interest" description="Disordered" evidence="1">
    <location>
        <begin position="239"/>
        <end position="281"/>
    </location>
</feature>
<dbReference type="VEuPathDB" id="CryptoDB:GNI_019870"/>
<dbReference type="SMART" id="SM00332">
    <property type="entry name" value="PP2Cc"/>
    <property type="match status" value="1"/>
</dbReference>
<protein>
    <recommendedName>
        <fullName evidence="2">PPM-type phosphatase domain-containing protein</fullName>
    </recommendedName>
</protein>
<dbReference type="eggNOG" id="KOG1379">
    <property type="taxonomic scope" value="Eukaryota"/>
</dbReference>
<dbReference type="OrthoDB" id="60843at2759"/>
<dbReference type="Gene3D" id="2.60.40.10">
    <property type="entry name" value="Immunoglobulins"/>
    <property type="match status" value="1"/>
</dbReference>
<dbReference type="OMA" id="CKDARQR"/>
<dbReference type="RefSeq" id="XP_011134260.1">
    <property type="nucleotide sequence ID" value="XM_011135958.1"/>
</dbReference>
<dbReference type="CDD" id="cd02859">
    <property type="entry name" value="E_set_AMPKbeta_like_N"/>
    <property type="match status" value="1"/>
</dbReference>
<dbReference type="SUPFAM" id="SSF81296">
    <property type="entry name" value="E set domains"/>
    <property type="match status" value="1"/>
</dbReference>
<evidence type="ECO:0000313" key="3">
    <source>
        <dbReference type="EMBL" id="EZG81164.1"/>
    </source>
</evidence>
<dbReference type="InterPro" id="IPR013783">
    <property type="entry name" value="Ig-like_fold"/>
</dbReference>
<dbReference type="SUPFAM" id="SSF81606">
    <property type="entry name" value="PP2C-like"/>
    <property type="match status" value="1"/>
</dbReference>
<dbReference type="Gene3D" id="3.60.40.10">
    <property type="entry name" value="PPM-type phosphatase domain"/>
    <property type="match status" value="1"/>
</dbReference>
<feature type="region of interest" description="Disordered" evidence="1">
    <location>
        <begin position="379"/>
        <end position="402"/>
    </location>
</feature>
<feature type="compositionally biased region" description="Polar residues" evidence="1">
    <location>
        <begin position="316"/>
        <end position="326"/>
    </location>
</feature>
<dbReference type="SMART" id="SM00331">
    <property type="entry name" value="PP2C_SIG"/>
    <property type="match status" value="1"/>
</dbReference>
<dbReference type="Proteomes" id="UP000019763">
    <property type="component" value="Unassembled WGS sequence"/>
</dbReference>
<evidence type="ECO:0000259" key="2">
    <source>
        <dbReference type="PROSITE" id="PS51746"/>
    </source>
</evidence>
<evidence type="ECO:0000256" key="1">
    <source>
        <dbReference type="SAM" id="MobiDB-lite"/>
    </source>
</evidence>
<keyword evidence="4" id="KW-1185">Reference proteome</keyword>
<organism evidence="3 4">
    <name type="scientific">Gregarina niphandrodes</name>
    <name type="common">Septate eugregarine</name>
    <dbReference type="NCBI Taxonomy" id="110365"/>
    <lineage>
        <taxon>Eukaryota</taxon>
        <taxon>Sar</taxon>
        <taxon>Alveolata</taxon>
        <taxon>Apicomplexa</taxon>
        <taxon>Conoidasida</taxon>
        <taxon>Gregarinasina</taxon>
        <taxon>Eugregarinorida</taxon>
        <taxon>Gregarinidae</taxon>
        <taxon>Gregarina</taxon>
    </lineage>
</organism>
<feature type="domain" description="PPM-type phosphatase" evidence="2">
    <location>
        <begin position="580"/>
        <end position="868"/>
    </location>
</feature>
<dbReference type="InterPro" id="IPR036457">
    <property type="entry name" value="PPM-type-like_dom_sf"/>
</dbReference>
<reference evidence="3" key="1">
    <citation type="submission" date="2013-12" db="EMBL/GenBank/DDBJ databases">
        <authorList>
            <person name="Omoto C.K."/>
            <person name="Sibley D."/>
            <person name="Venepally P."/>
            <person name="Hadjithomas M."/>
            <person name="Karamycheva S."/>
            <person name="Brunk B."/>
            <person name="Roos D."/>
            <person name="Caler E."/>
            <person name="Lorenzi H."/>
        </authorList>
    </citation>
    <scope>NUCLEOTIDE SEQUENCE</scope>
</reference>
<feature type="compositionally biased region" description="Low complexity" evidence="1">
    <location>
        <begin position="379"/>
        <end position="394"/>
    </location>
</feature>
<dbReference type="PANTHER" id="PTHR12320:SF1">
    <property type="entry name" value="PROTEIN PHOSPHATASE PTC7 HOMOLOG"/>
    <property type="match status" value="1"/>
</dbReference>
<sequence>MNDVRHVCTVLGFALRTKVVRAQGEEETLPAEYPVGLRRVPHICRLLDRSCSTPCAAVSEKLSLPYFYVTSNNQCCYGQHHPAGIGTGEGPSIAKSATGQSPVWRLKTEHHTTTHLVLMWNLPAHYVEVFGTFTQPPWSRGLPMWWCPVSRCHWIDLHETVPGLSGLMQFKFVADGSWKCDPNYPICDDGSPSHSLNNVCVIFPQRLRLRLSNQRLRRRQSVSSNRLNTTRLSTSWVCGVNSPKQATPRHGRQLIRNEDDKSRPRRANIAREASTAQPNELCSKPAWARFEAAGTPLSSSPTTKAFEEKRAGKRSPTISGTGAATSQACRRWLIRQAQQEQDGREDYRAAGLLGSEVSTSATSVAADEVADLKTDLSRTGAHTGTATTHSMTTGGTTGGSSDGMSLDGATLGEMQVANVGQQVATVGQQVARVGQQVATVGQQVATVREQAATVGHQVATVGQQVATVGQQVATVGQQVATVGQQVATVGQQVATVGQRSSRNEARRREKQKHLDTLVRCLSHHGGRRQQKSGIDKRRSRVANWPSYVTSLLHDPDVMLELFDLPKVLKLTNEYLCLRAGWSMTTHPEKRMTGGADSFYVSRDGRVLALADGVGAWEQLGVNSRAYADELVTAIKDVWEDAYHSIHSLHLKPSLLARELMTLAAKAPVSYGSATCTIAVFDPMRQELGICNLGDSGVSLLRRNNKGHITPYFRTPEMTHFFNCPFQLSKTPSRKVIEKILGLKNIENGKGFVLPAQDAPKHAHCFDLRVEEGDLLLMASDGLWDNLWPWEISSLCTLTLTPLEALILHDDTLLTEGTDIARALTEAASWKSQDPRSSTPFAKNYTAECGMPGFTGGKWDDITVIAAWVARHHISTTEIYGYDGELIAKASPLQSVNTPHVRLHPTHPERYAANIPECNGLTMYFWLDMIGGHGHLLAVASLGCRPCDY</sequence>
<accession>A0A023BBV7</accession>
<dbReference type="GeneID" id="22910988"/>
<dbReference type="AlphaFoldDB" id="A0A023BBV7"/>
<dbReference type="InterPro" id="IPR039123">
    <property type="entry name" value="PPTC7"/>
</dbReference>
<dbReference type="Pfam" id="PF16561">
    <property type="entry name" value="AMPK1_CBM"/>
    <property type="match status" value="1"/>
</dbReference>
<dbReference type="EMBL" id="AFNH02000144">
    <property type="protein sequence ID" value="EZG81164.1"/>
    <property type="molecule type" value="Genomic_DNA"/>
</dbReference>
<proteinExistence type="predicted"/>
<evidence type="ECO:0000313" key="4">
    <source>
        <dbReference type="Proteomes" id="UP000019763"/>
    </source>
</evidence>
<comment type="caution">
    <text evidence="3">The sequence shown here is derived from an EMBL/GenBank/DDBJ whole genome shotgun (WGS) entry which is preliminary data.</text>
</comment>
<name>A0A023BBV7_GRENI</name>
<dbReference type="InterPro" id="IPR032640">
    <property type="entry name" value="AMPK1_CBM"/>
</dbReference>
<dbReference type="InterPro" id="IPR001932">
    <property type="entry name" value="PPM-type_phosphatase-like_dom"/>
</dbReference>
<dbReference type="InterPro" id="IPR014756">
    <property type="entry name" value="Ig_E-set"/>
</dbReference>
<dbReference type="GO" id="GO:0004722">
    <property type="term" value="F:protein serine/threonine phosphatase activity"/>
    <property type="evidence" value="ECO:0007669"/>
    <property type="project" value="TreeGrafter"/>
</dbReference>
<gene>
    <name evidence="3" type="ORF">GNI_019870</name>
</gene>
<feature type="region of interest" description="Disordered" evidence="1">
    <location>
        <begin position="293"/>
        <end position="326"/>
    </location>
</feature>
<dbReference type="PANTHER" id="PTHR12320">
    <property type="entry name" value="PROTEIN PHOSPHATASE 2C"/>
    <property type="match status" value="1"/>
</dbReference>
<dbReference type="PROSITE" id="PS51746">
    <property type="entry name" value="PPM_2"/>
    <property type="match status" value="1"/>
</dbReference>